<reference evidence="1 2" key="1">
    <citation type="submission" date="2016-07" db="EMBL/GenBank/DDBJ databases">
        <title>Draft Genome Sequence of Methylobrevis pamukkalensis PK2.</title>
        <authorList>
            <person name="Vasilenko O.V."/>
            <person name="Doronina N.V."/>
            <person name="Shmareva M.N."/>
            <person name="Tarlachkov S.V."/>
            <person name="Mustakhimov I."/>
            <person name="Trotsenko Y.A."/>
        </authorList>
    </citation>
    <scope>NUCLEOTIDE SEQUENCE [LARGE SCALE GENOMIC DNA]</scope>
    <source>
        <strain evidence="1 2">PK2</strain>
    </source>
</reference>
<dbReference type="SUPFAM" id="SSF51679">
    <property type="entry name" value="Bacterial luciferase-like"/>
    <property type="match status" value="1"/>
</dbReference>
<organism evidence="1 2">
    <name type="scientific">Methylobrevis pamukkalensis</name>
    <dbReference type="NCBI Taxonomy" id="1439726"/>
    <lineage>
        <taxon>Bacteria</taxon>
        <taxon>Pseudomonadati</taxon>
        <taxon>Pseudomonadota</taxon>
        <taxon>Alphaproteobacteria</taxon>
        <taxon>Hyphomicrobiales</taxon>
        <taxon>Pleomorphomonadaceae</taxon>
        <taxon>Methylobrevis</taxon>
    </lineage>
</organism>
<dbReference type="PATRIC" id="fig|1439726.3.peg.363"/>
<evidence type="ECO:0000313" key="2">
    <source>
        <dbReference type="Proteomes" id="UP000094622"/>
    </source>
</evidence>
<sequence length="88" mass="9763">MNRIGRERGFTPMTRAHFDAARGPDGAIFLGGPQELADKIVAHHRIFRNDRFLLQMAIGLVPHEKLMEAIEIFGTEVAPRVREAVAAG</sequence>
<name>A0A1E3H7G5_9HYPH</name>
<dbReference type="GO" id="GO:0016705">
    <property type="term" value="F:oxidoreductase activity, acting on paired donors, with incorporation or reduction of molecular oxygen"/>
    <property type="evidence" value="ECO:0007669"/>
    <property type="project" value="InterPro"/>
</dbReference>
<proteinExistence type="predicted"/>
<dbReference type="InterPro" id="IPR036661">
    <property type="entry name" value="Luciferase-like_sf"/>
</dbReference>
<dbReference type="Proteomes" id="UP000094622">
    <property type="component" value="Unassembled WGS sequence"/>
</dbReference>
<evidence type="ECO:0008006" key="3">
    <source>
        <dbReference type="Google" id="ProtNLM"/>
    </source>
</evidence>
<dbReference type="AlphaFoldDB" id="A0A1E3H7G5"/>
<dbReference type="Gene3D" id="3.20.20.30">
    <property type="entry name" value="Luciferase-like domain"/>
    <property type="match status" value="1"/>
</dbReference>
<gene>
    <name evidence="1" type="ORF">A6302_00344</name>
</gene>
<accession>A0A1E3H7G5</accession>
<keyword evidence="2" id="KW-1185">Reference proteome</keyword>
<evidence type="ECO:0000313" key="1">
    <source>
        <dbReference type="EMBL" id="ODN72279.1"/>
    </source>
</evidence>
<protein>
    <recommendedName>
        <fullName evidence="3">LLM class flavin-dependent oxidoreductase</fullName>
    </recommendedName>
</protein>
<dbReference type="EMBL" id="MCRJ01000004">
    <property type="protein sequence ID" value="ODN72279.1"/>
    <property type="molecule type" value="Genomic_DNA"/>
</dbReference>
<comment type="caution">
    <text evidence="1">The sequence shown here is derived from an EMBL/GenBank/DDBJ whole genome shotgun (WGS) entry which is preliminary data.</text>
</comment>